<keyword evidence="3 4" id="KW-0732">Signal</keyword>
<dbReference type="SUPFAM" id="SSF49842">
    <property type="entry name" value="TNF-like"/>
    <property type="match status" value="1"/>
</dbReference>
<dbReference type="AlphaFoldDB" id="A0A2C9LQF8"/>
<dbReference type="KEGG" id="bgt:106069827"/>
<dbReference type="PANTHER" id="PTHR22923">
    <property type="entry name" value="CEREBELLIN-RELATED"/>
    <property type="match status" value="1"/>
</dbReference>
<evidence type="ECO:0000256" key="2">
    <source>
        <dbReference type="ARBA" id="ARBA00022525"/>
    </source>
</evidence>
<evidence type="ECO:0000313" key="6">
    <source>
        <dbReference type="EnsemblMetazoa" id="BGLB033709-PA"/>
    </source>
</evidence>
<dbReference type="RefSeq" id="XP_013085021.2">
    <property type="nucleotide sequence ID" value="XM_013229567.2"/>
</dbReference>
<keyword evidence="2" id="KW-0964">Secreted</keyword>
<evidence type="ECO:0000256" key="1">
    <source>
        <dbReference type="ARBA" id="ARBA00004613"/>
    </source>
</evidence>
<dbReference type="Gene3D" id="2.60.120.40">
    <property type="match status" value="1"/>
</dbReference>
<dbReference type="InterPro" id="IPR001073">
    <property type="entry name" value="C1q_dom"/>
</dbReference>
<reference evidence="6" key="1">
    <citation type="submission" date="2020-05" db="UniProtKB">
        <authorList>
            <consortium name="EnsemblMetazoa"/>
        </authorList>
    </citation>
    <scope>IDENTIFICATION</scope>
    <source>
        <strain evidence="6">BB02</strain>
    </source>
</reference>
<sequence length="356" mass="39105">MNFTFLCIVCLCLALSLSEGRRHRREASLNFKSTPKLVVEGVTQELKLECNTPSSLTDVFIPIVIRIEKTDVNASSTDSIATQILSRDLVAVEDSRIRAEGKLQSKSEEVSSLVIQIEKPQVNDSGKYTCTFDYLDFKFQTRTLTKSANVTVVEIAPVSLLPVPDEQCDCKDIWVEINKIKESHSKDMELLKLSIQALEKSSQVGGAVIASPQEVSDDSCKAAFSARFARRDGYPIVSESVIVFDAVTTNKGDAYDVKSGEFTAPCSGQYFFTVTLRTHQDLDSGYVDGVLQVDGQELARTSVHLDAPIENMETSTNGLVVKLEKGQKISVVTKTTSSGSFIGESYSIFSGFFLFP</sequence>
<dbReference type="EnsemblMetazoa" id="BGLB033709-RA">
    <property type="protein sequence ID" value="BGLB033709-PA"/>
    <property type="gene ID" value="BGLB033709"/>
</dbReference>
<evidence type="ECO:0000256" key="4">
    <source>
        <dbReference type="SAM" id="SignalP"/>
    </source>
</evidence>
<proteinExistence type="predicted"/>
<feature type="chain" id="PRO_5012835788" description="C1q domain-containing protein" evidence="4">
    <location>
        <begin position="21"/>
        <end position="356"/>
    </location>
</feature>
<evidence type="ECO:0000313" key="7">
    <source>
        <dbReference type="Proteomes" id="UP000076420"/>
    </source>
</evidence>
<dbReference type="Gene3D" id="2.60.40.10">
    <property type="entry name" value="Immunoglobulins"/>
    <property type="match status" value="1"/>
</dbReference>
<dbReference type="SMART" id="SM00110">
    <property type="entry name" value="C1Q"/>
    <property type="match status" value="1"/>
</dbReference>
<evidence type="ECO:0000259" key="5">
    <source>
        <dbReference type="PROSITE" id="PS50871"/>
    </source>
</evidence>
<dbReference type="InterPro" id="IPR050822">
    <property type="entry name" value="Cerebellin_Synaptic_Org"/>
</dbReference>
<dbReference type="VEuPathDB" id="VectorBase:BGLAX_052713"/>
<dbReference type="OrthoDB" id="6153102at2759"/>
<comment type="subcellular location">
    <subcellularLocation>
        <location evidence="1">Secreted</location>
    </subcellularLocation>
</comment>
<dbReference type="PROSITE" id="PS50871">
    <property type="entry name" value="C1Q"/>
    <property type="match status" value="1"/>
</dbReference>
<dbReference type="Proteomes" id="UP000076420">
    <property type="component" value="Unassembled WGS sequence"/>
</dbReference>
<dbReference type="InterPro" id="IPR008983">
    <property type="entry name" value="Tumour_necrosis_fac-like_dom"/>
</dbReference>
<organism evidence="6 7">
    <name type="scientific">Biomphalaria glabrata</name>
    <name type="common">Bloodfluke planorb</name>
    <name type="synonym">Freshwater snail</name>
    <dbReference type="NCBI Taxonomy" id="6526"/>
    <lineage>
        <taxon>Eukaryota</taxon>
        <taxon>Metazoa</taxon>
        <taxon>Spiralia</taxon>
        <taxon>Lophotrochozoa</taxon>
        <taxon>Mollusca</taxon>
        <taxon>Gastropoda</taxon>
        <taxon>Heterobranchia</taxon>
        <taxon>Euthyneura</taxon>
        <taxon>Panpulmonata</taxon>
        <taxon>Hygrophila</taxon>
        <taxon>Lymnaeoidea</taxon>
        <taxon>Planorbidae</taxon>
        <taxon>Biomphalaria</taxon>
    </lineage>
</organism>
<feature type="signal peptide" evidence="4">
    <location>
        <begin position="1"/>
        <end position="20"/>
    </location>
</feature>
<name>A0A2C9LQF8_BIOGL</name>
<dbReference type="PRINTS" id="PR00007">
    <property type="entry name" value="COMPLEMNTC1Q"/>
</dbReference>
<dbReference type="InterPro" id="IPR013783">
    <property type="entry name" value="Ig-like_fold"/>
</dbReference>
<feature type="domain" description="C1q" evidence="5">
    <location>
        <begin position="217"/>
        <end position="356"/>
    </location>
</feature>
<dbReference type="Pfam" id="PF00386">
    <property type="entry name" value="C1q"/>
    <property type="match status" value="1"/>
</dbReference>
<dbReference type="GO" id="GO:0005576">
    <property type="term" value="C:extracellular region"/>
    <property type="evidence" value="ECO:0007669"/>
    <property type="project" value="UniProtKB-SubCell"/>
</dbReference>
<accession>A0A2C9LQF8</accession>
<gene>
    <name evidence="6" type="primary">106069827</name>
</gene>
<dbReference type="VEuPathDB" id="VectorBase:BGLB033709"/>
<protein>
    <recommendedName>
        <fullName evidence="5">C1q domain-containing protein</fullName>
    </recommendedName>
</protein>
<evidence type="ECO:0000256" key="3">
    <source>
        <dbReference type="ARBA" id="ARBA00022729"/>
    </source>
</evidence>
<dbReference type="PANTHER" id="PTHR22923:SF102">
    <property type="entry name" value="CEREBELLIN 13-RELATED"/>
    <property type="match status" value="1"/>
</dbReference>